<gene>
    <name evidence="1" type="ORF">IE53DRAFT_369384</name>
</gene>
<proteinExistence type="predicted"/>
<keyword evidence="2" id="KW-1185">Reference proteome</keyword>
<protein>
    <submittedName>
        <fullName evidence="1">Uncharacterized protein</fullName>
    </submittedName>
</protein>
<accession>A0ACD0NVT0</accession>
<dbReference type="EMBL" id="KZ819994">
    <property type="protein sequence ID" value="PWN49896.1"/>
    <property type="molecule type" value="Genomic_DNA"/>
</dbReference>
<dbReference type="Proteomes" id="UP000245626">
    <property type="component" value="Unassembled WGS sequence"/>
</dbReference>
<organism evidence="1 2">
    <name type="scientific">Violaceomyces palustris</name>
    <dbReference type="NCBI Taxonomy" id="1673888"/>
    <lineage>
        <taxon>Eukaryota</taxon>
        <taxon>Fungi</taxon>
        <taxon>Dikarya</taxon>
        <taxon>Basidiomycota</taxon>
        <taxon>Ustilaginomycotina</taxon>
        <taxon>Ustilaginomycetes</taxon>
        <taxon>Violaceomycetales</taxon>
        <taxon>Violaceomycetaceae</taxon>
        <taxon>Violaceomyces</taxon>
    </lineage>
</organism>
<evidence type="ECO:0000313" key="2">
    <source>
        <dbReference type="Proteomes" id="UP000245626"/>
    </source>
</evidence>
<name>A0ACD0NVT0_9BASI</name>
<reference evidence="1 2" key="1">
    <citation type="journal article" date="2018" name="Mol. Biol. Evol.">
        <title>Broad Genomic Sampling Reveals a Smut Pathogenic Ancestry of the Fungal Clade Ustilaginomycotina.</title>
        <authorList>
            <person name="Kijpornyongpan T."/>
            <person name="Mondo S.J."/>
            <person name="Barry K."/>
            <person name="Sandor L."/>
            <person name="Lee J."/>
            <person name="Lipzen A."/>
            <person name="Pangilinan J."/>
            <person name="LaButti K."/>
            <person name="Hainaut M."/>
            <person name="Henrissat B."/>
            <person name="Grigoriev I.V."/>
            <person name="Spatafora J.W."/>
            <person name="Aime M.C."/>
        </authorList>
    </citation>
    <scope>NUCLEOTIDE SEQUENCE [LARGE SCALE GENOMIC DNA]</scope>
    <source>
        <strain evidence="1 2">SA 807</strain>
    </source>
</reference>
<sequence>MDPSASPSSPACTTANLDLSVPSGVDHSVVLINGLPKGTELSLDNKTWILDSGFKGFKSLPKGLHCLSWSSPSSGPPRDGKGDEDGAGIGMGMGVSVKNSWLIDTTEGAKLFLRDYDPEKDDLVLPNPTPTASDLSLSRKGRASKKLRRPLNADERRKKLASTTLISQSHLESLQPQLVSFPSPDSLKESGEYEDWRNCIKYLDAKLRSSGGPSPGDGERFKGAQVEEEMSSNSEGSSLLARILGTDRSSGDYKTDSLEAVGKGRGSIEGLDEPGKDFGRTIWGKPRPPDEVVDQVMETKVYEADQRDDEEALQFDSEGLRFTDFDLKRSWPKGSVGEDLTRWSRDKSWLLEDVIRRSSTSAQGKPDASNLLAELELSWILFTQTHNYHALEQWKKLVTLFCRSHSFIGAPSTFEIHPSERRLVLLSNSGEISEGRRERESDAEMEELDGSSLIGARGSKRAKTSSNPGMFCQSNHGQEPYGTRVRRDEEQPEHRGSNPISSSTSGHIRRSLKPHSEFLRTLRHQLSLLRPEFWSQDSPELEPWIQAELKNLRSNIGRALSLSASRKAGETEGLVGIQGRREGGEEEKQEEEDFLNEDMVNAWRSLSQYCSKRFSWDLDEKLDEEAEVLEDEEAELGDDAPIIVEM</sequence>
<evidence type="ECO:0000313" key="1">
    <source>
        <dbReference type="EMBL" id="PWN49896.1"/>
    </source>
</evidence>